<evidence type="ECO:0000313" key="2">
    <source>
        <dbReference type="Proteomes" id="UP000762676"/>
    </source>
</evidence>
<evidence type="ECO:0000313" key="1">
    <source>
        <dbReference type="EMBL" id="GFR84498.1"/>
    </source>
</evidence>
<protein>
    <recommendedName>
        <fullName evidence="3">Reverse transcriptase domain-containing protein</fullName>
    </recommendedName>
</protein>
<reference evidence="1 2" key="1">
    <citation type="journal article" date="2021" name="Elife">
        <title>Chloroplast acquisition without the gene transfer in kleptoplastic sea slugs, Plakobranchus ocellatus.</title>
        <authorList>
            <person name="Maeda T."/>
            <person name="Takahashi S."/>
            <person name="Yoshida T."/>
            <person name="Shimamura S."/>
            <person name="Takaki Y."/>
            <person name="Nagai Y."/>
            <person name="Toyoda A."/>
            <person name="Suzuki Y."/>
            <person name="Arimoto A."/>
            <person name="Ishii H."/>
            <person name="Satoh N."/>
            <person name="Nishiyama T."/>
            <person name="Hasebe M."/>
            <person name="Maruyama T."/>
            <person name="Minagawa J."/>
            <person name="Obokata J."/>
            <person name="Shigenobu S."/>
        </authorList>
    </citation>
    <scope>NUCLEOTIDE SEQUENCE [LARGE SCALE GENOMIC DNA]</scope>
</reference>
<name>A0AAV4GHR6_9GAST</name>
<dbReference type="EMBL" id="BMAT01001390">
    <property type="protein sequence ID" value="GFR84498.1"/>
    <property type="molecule type" value="Genomic_DNA"/>
</dbReference>
<keyword evidence="2" id="KW-1185">Reference proteome</keyword>
<comment type="caution">
    <text evidence="1">The sequence shown here is derived from an EMBL/GenBank/DDBJ whole genome shotgun (WGS) entry which is preliminary data.</text>
</comment>
<sequence length="193" mass="22370">MLKPFLHTLMPTFKKKTDRLKIYAEQVGLNISKNKAEVITLNVQNPRPIKLDETNLPYTEKFTYLCSKVETDGGAARDIVNKIGKHRDYCCKKRLRWIGHVLHKDQNAIPRVAVQWKTEGHKKCGRPKITWRRTVEAEGHRKCGRPKITWRRTVKAETEAMGQSWGILKTLTQDRPRWREFVAALVANGKKGQ</sequence>
<evidence type="ECO:0008006" key="3">
    <source>
        <dbReference type="Google" id="ProtNLM"/>
    </source>
</evidence>
<gene>
    <name evidence="1" type="ORF">ElyMa_000672900</name>
</gene>
<proteinExistence type="predicted"/>
<dbReference type="Proteomes" id="UP000762676">
    <property type="component" value="Unassembled WGS sequence"/>
</dbReference>
<accession>A0AAV4GHR6</accession>
<dbReference type="AlphaFoldDB" id="A0AAV4GHR6"/>
<organism evidence="1 2">
    <name type="scientific">Elysia marginata</name>
    <dbReference type="NCBI Taxonomy" id="1093978"/>
    <lineage>
        <taxon>Eukaryota</taxon>
        <taxon>Metazoa</taxon>
        <taxon>Spiralia</taxon>
        <taxon>Lophotrochozoa</taxon>
        <taxon>Mollusca</taxon>
        <taxon>Gastropoda</taxon>
        <taxon>Heterobranchia</taxon>
        <taxon>Euthyneura</taxon>
        <taxon>Panpulmonata</taxon>
        <taxon>Sacoglossa</taxon>
        <taxon>Placobranchoidea</taxon>
        <taxon>Plakobranchidae</taxon>
        <taxon>Elysia</taxon>
    </lineage>
</organism>